<evidence type="ECO:0000313" key="2">
    <source>
        <dbReference type="EMBL" id="OZS76290.1"/>
    </source>
</evidence>
<dbReference type="AlphaFoldDB" id="A0A264VY87"/>
<comment type="caution">
    <text evidence="2">The sequence shown here is derived from an EMBL/GenBank/DDBJ whole genome shotgun (WGS) entry which is preliminary data.</text>
</comment>
<protein>
    <recommendedName>
        <fullName evidence="4">Phage tail protein</fullName>
    </recommendedName>
</protein>
<feature type="region of interest" description="Disordered" evidence="1">
    <location>
        <begin position="1"/>
        <end position="22"/>
    </location>
</feature>
<evidence type="ECO:0000256" key="1">
    <source>
        <dbReference type="SAM" id="MobiDB-lite"/>
    </source>
</evidence>
<dbReference type="Proteomes" id="UP000216001">
    <property type="component" value="Unassembled WGS sequence"/>
</dbReference>
<organism evidence="2 3">
    <name type="scientific">Providencia rettgeri</name>
    <dbReference type="NCBI Taxonomy" id="587"/>
    <lineage>
        <taxon>Bacteria</taxon>
        <taxon>Pseudomonadati</taxon>
        <taxon>Pseudomonadota</taxon>
        <taxon>Gammaproteobacteria</taxon>
        <taxon>Enterobacterales</taxon>
        <taxon>Morganellaceae</taxon>
        <taxon>Providencia</taxon>
    </lineage>
</organism>
<reference evidence="2 3" key="1">
    <citation type="submission" date="2017-07" db="EMBL/GenBank/DDBJ databases">
        <title>blaIMP-27 on transferable plasmids in Proteus mirabilis and Providencia rettgeri.</title>
        <authorList>
            <person name="Potter R."/>
        </authorList>
    </citation>
    <scope>NUCLEOTIDE SEQUENCE [LARGE SCALE GENOMIC DNA]</scope>
    <source>
        <strain evidence="2 3">PR1</strain>
    </source>
</reference>
<evidence type="ECO:0008006" key="4">
    <source>
        <dbReference type="Google" id="ProtNLM"/>
    </source>
</evidence>
<gene>
    <name evidence="2" type="ORF">CHI95_00185</name>
</gene>
<accession>A0A264VY87</accession>
<proteinExistence type="predicted"/>
<dbReference type="EMBL" id="NOWC01000001">
    <property type="protein sequence ID" value="OZS76290.1"/>
    <property type="molecule type" value="Genomic_DNA"/>
</dbReference>
<sequence>MKKIGDITSTADEHGEFTDGDPVAGIAPTQLMGKWFNSVQREILNVLKTANIPQSATNETQLSDAILKLISNAEFQSVSRTIDVPVINKVVTLPETQGANYTSTLMDSMSTVTLPKAKEGAKILWVVTQGTGANQLTYQGDILWSFGRKPVLSWDKGSVDVLEFTAIKENWLGRLVGGQMHVSQ</sequence>
<name>A0A264VY87_PRORE</name>
<dbReference type="RefSeq" id="WP_094960403.1">
    <property type="nucleotide sequence ID" value="NZ_NOWC01000001.1"/>
</dbReference>
<evidence type="ECO:0000313" key="3">
    <source>
        <dbReference type="Proteomes" id="UP000216001"/>
    </source>
</evidence>